<sequence length="148" mass="15757">MLSYPPGTFVAIAIATHGLVGLALGAVLFDRPLAGLIAGLAPDGDFLFPDLFGWPLVHRGVTHAAVALLAVVLLAAALRDRRTAAAVGVGYGSHFLIDITTPMGIPLFYPLVSERLHLDVAVTGHAPWVTVLFWLCGLSALGYWYVRR</sequence>
<dbReference type="OrthoDB" id="118042at2157"/>
<dbReference type="AlphaFoldDB" id="A0A6B0T5R6"/>
<dbReference type="EMBL" id="WUUT01000004">
    <property type="protein sequence ID" value="MXR52277.1"/>
    <property type="molecule type" value="Genomic_DNA"/>
</dbReference>
<keyword evidence="1" id="KW-0472">Membrane</keyword>
<keyword evidence="1" id="KW-0812">Transmembrane</keyword>
<reference evidence="2 3" key="1">
    <citation type="submission" date="2019-12" db="EMBL/GenBank/DDBJ databases">
        <title>Isolation and characterization of three novel carbon monoxide-oxidizing members of Halobacteria from salione crusts and soils.</title>
        <authorList>
            <person name="Myers M.R."/>
            <person name="King G.M."/>
        </authorList>
    </citation>
    <scope>NUCLEOTIDE SEQUENCE [LARGE SCALE GENOMIC DNA]</scope>
    <source>
        <strain evidence="2 3">WSH3</strain>
    </source>
</reference>
<dbReference type="GO" id="GO:0016787">
    <property type="term" value="F:hydrolase activity"/>
    <property type="evidence" value="ECO:0007669"/>
    <property type="project" value="UniProtKB-KW"/>
</dbReference>
<protein>
    <submittedName>
        <fullName evidence="2">Metal-dependent hydrolase</fullName>
    </submittedName>
</protein>
<proteinExistence type="predicted"/>
<dbReference type="InterPro" id="IPR007404">
    <property type="entry name" value="YdjM-like"/>
</dbReference>
<feature type="transmembrane region" description="Helical" evidence="1">
    <location>
        <begin position="56"/>
        <end position="78"/>
    </location>
</feature>
<organism evidence="2 3">
    <name type="scientific">Halovenus carboxidivorans</name>
    <dbReference type="NCBI Taxonomy" id="2692199"/>
    <lineage>
        <taxon>Archaea</taxon>
        <taxon>Methanobacteriati</taxon>
        <taxon>Methanobacteriota</taxon>
        <taxon>Stenosarchaea group</taxon>
        <taxon>Halobacteria</taxon>
        <taxon>Halobacteriales</taxon>
        <taxon>Haloarculaceae</taxon>
        <taxon>Halovenus</taxon>
    </lineage>
</organism>
<keyword evidence="3" id="KW-1185">Reference proteome</keyword>
<keyword evidence="1" id="KW-1133">Transmembrane helix</keyword>
<accession>A0A6B0T5R6</accession>
<comment type="caution">
    <text evidence="2">The sequence shown here is derived from an EMBL/GenBank/DDBJ whole genome shotgun (WGS) entry which is preliminary data.</text>
</comment>
<dbReference type="RefSeq" id="WP_159764401.1">
    <property type="nucleotide sequence ID" value="NZ_WUUT01000004.1"/>
</dbReference>
<dbReference type="Pfam" id="PF04307">
    <property type="entry name" value="YdjM"/>
    <property type="match status" value="1"/>
</dbReference>
<keyword evidence="2" id="KW-0378">Hydrolase</keyword>
<name>A0A6B0T5R6_9EURY</name>
<gene>
    <name evidence="2" type="ORF">GRX03_11770</name>
</gene>
<evidence type="ECO:0000256" key="1">
    <source>
        <dbReference type="SAM" id="Phobius"/>
    </source>
</evidence>
<feature type="transmembrane region" description="Helical" evidence="1">
    <location>
        <begin position="125"/>
        <end position="146"/>
    </location>
</feature>
<dbReference type="Proteomes" id="UP000466535">
    <property type="component" value="Unassembled WGS sequence"/>
</dbReference>
<feature type="transmembrane region" description="Helical" evidence="1">
    <location>
        <begin position="85"/>
        <end position="105"/>
    </location>
</feature>
<evidence type="ECO:0000313" key="2">
    <source>
        <dbReference type="EMBL" id="MXR52277.1"/>
    </source>
</evidence>
<feature type="transmembrane region" description="Helical" evidence="1">
    <location>
        <begin position="7"/>
        <end position="29"/>
    </location>
</feature>
<evidence type="ECO:0000313" key="3">
    <source>
        <dbReference type="Proteomes" id="UP000466535"/>
    </source>
</evidence>